<organism evidence="2 3">
    <name type="scientific">Pseudobythopirellula maris</name>
    <dbReference type="NCBI Taxonomy" id="2527991"/>
    <lineage>
        <taxon>Bacteria</taxon>
        <taxon>Pseudomonadati</taxon>
        <taxon>Planctomycetota</taxon>
        <taxon>Planctomycetia</taxon>
        <taxon>Pirellulales</taxon>
        <taxon>Lacipirellulaceae</taxon>
        <taxon>Pseudobythopirellula</taxon>
    </lineage>
</organism>
<evidence type="ECO:0008006" key="4">
    <source>
        <dbReference type="Google" id="ProtNLM"/>
    </source>
</evidence>
<accession>A0A5C5ZV59</accession>
<dbReference type="OrthoDB" id="242279at2"/>
<evidence type="ECO:0000313" key="2">
    <source>
        <dbReference type="EMBL" id="TWT91076.1"/>
    </source>
</evidence>
<gene>
    <name evidence="2" type="ORF">Mal64_14750</name>
</gene>
<dbReference type="Proteomes" id="UP000315440">
    <property type="component" value="Unassembled WGS sequence"/>
</dbReference>
<evidence type="ECO:0000256" key="1">
    <source>
        <dbReference type="SAM" id="SignalP"/>
    </source>
</evidence>
<dbReference type="EMBL" id="SJPQ01000001">
    <property type="protein sequence ID" value="TWT91076.1"/>
    <property type="molecule type" value="Genomic_DNA"/>
</dbReference>
<comment type="caution">
    <text evidence="2">The sequence shown here is derived from an EMBL/GenBank/DDBJ whole genome shotgun (WGS) entry which is preliminary data.</text>
</comment>
<sequence length="331" mass="35915" precursor="true">MIVVMNRFATLILSMLLGLVSLPADGQVTFDTSTPGRVAILVDGAPTAEYVYQDPVTTRPYFSNLKAPVVGAKGGVQVTRNHPPVEGFDRMDHPEYHPGLWMAFGVLSGADGWRLKAPVEQLRFIEQPNTTDAGGAFAVELAHHDADPATDEPICTERFRFEVTPTEAGVLLGWDSTFTSDREFYFGDQEEMGLGVRLATPLRVETGGDNMAPGGGEMLDSEGRVNAAGIWGKAANWIDCRGELDGVPAGVAIFCHPKNFRETRYHARDYGYVCANPFSLDAFNVGEPDKTRVEPGASLRLRYGVLLHAGAELSSETLNDAYEAYVETAGP</sequence>
<protein>
    <recommendedName>
        <fullName evidence="4">Methane oxygenase PmoA</fullName>
    </recommendedName>
</protein>
<proteinExistence type="predicted"/>
<feature type="signal peptide" evidence="1">
    <location>
        <begin position="1"/>
        <end position="26"/>
    </location>
</feature>
<evidence type="ECO:0000313" key="3">
    <source>
        <dbReference type="Proteomes" id="UP000315440"/>
    </source>
</evidence>
<dbReference type="Pfam" id="PF14100">
    <property type="entry name" value="DUF6807"/>
    <property type="match status" value="1"/>
</dbReference>
<keyword evidence="3" id="KW-1185">Reference proteome</keyword>
<keyword evidence="1" id="KW-0732">Signal</keyword>
<feature type="chain" id="PRO_5023096016" description="Methane oxygenase PmoA" evidence="1">
    <location>
        <begin position="27"/>
        <end position="331"/>
    </location>
</feature>
<reference evidence="2 3" key="1">
    <citation type="submission" date="2019-02" db="EMBL/GenBank/DDBJ databases">
        <title>Deep-cultivation of Planctomycetes and their phenomic and genomic characterization uncovers novel biology.</title>
        <authorList>
            <person name="Wiegand S."/>
            <person name="Jogler M."/>
            <person name="Boedeker C."/>
            <person name="Pinto D."/>
            <person name="Vollmers J."/>
            <person name="Rivas-Marin E."/>
            <person name="Kohn T."/>
            <person name="Peeters S.H."/>
            <person name="Heuer A."/>
            <person name="Rast P."/>
            <person name="Oberbeckmann S."/>
            <person name="Bunk B."/>
            <person name="Jeske O."/>
            <person name="Meyerdierks A."/>
            <person name="Storesund J.E."/>
            <person name="Kallscheuer N."/>
            <person name="Luecker S."/>
            <person name="Lage O.M."/>
            <person name="Pohl T."/>
            <person name="Merkel B.J."/>
            <person name="Hornburger P."/>
            <person name="Mueller R.-W."/>
            <person name="Bruemmer F."/>
            <person name="Labrenz M."/>
            <person name="Spormann A.M."/>
            <person name="Op Den Camp H."/>
            <person name="Overmann J."/>
            <person name="Amann R."/>
            <person name="Jetten M.S.M."/>
            <person name="Mascher T."/>
            <person name="Medema M.H."/>
            <person name="Devos D.P."/>
            <person name="Kaster A.-K."/>
            <person name="Ovreas L."/>
            <person name="Rohde M."/>
            <person name="Galperin M.Y."/>
            <person name="Jogler C."/>
        </authorList>
    </citation>
    <scope>NUCLEOTIDE SEQUENCE [LARGE SCALE GENOMIC DNA]</scope>
    <source>
        <strain evidence="2 3">Mal64</strain>
    </source>
</reference>
<name>A0A5C5ZV59_9BACT</name>
<dbReference type="InterPro" id="IPR029475">
    <property type="entry name" value="DUF6807"/>
</dbReference>
<dbReference type="AlphaFoldDB" id="A0A5C5ZV59"/>